<dbReference type="EMBL" id="FQVH01000074">
    <property type="protein sequence ID" value="SHF93507.1"/>
    <property type="molecule type" value="Genomic_DNA"/>
</dbReference>
<dbReference type="STRING" id="1121256.SAMN02746089_02792"/>
<accession>A0A1M5FPM9</accession>
<sequence length="46" mass="5232">MILSPGCITFIEFCKACLKSAYNANNDAFGLLARNKKRGLKFFFLR</sequence>
<organism evidence="1 2">
    <name type="scientific">Caldanaerobius fijiensis DSM 17918</name>
    <dbReference type="NCBI Taxonomy" id="1121256"/>
    <lineage>
        <taxon>Bacteria</taxon>
        <taxon>Bacillati</taxon>
        <taxon>Bacillota</taxon>
        <taxon>Clostridia</taxon>
        <taxon>Thermoanaerobacterales</taxon>
        <taxon>Thermoanaerobacteraceae</taxon>
        <taxon>Caldanaerobius</taxon>
    </lineage>
</organism>
<reference evidence="1 2" key="1">
    <citation type="submission" date="2016-11" db="EMBL/GenBank/DDBJ databases">
        <authorList>
            <person name="Jaros S."/>
            <person name="Januszkiewicz K."/>
            <person name="Wedrychowicz H."/>
        </authorList>
    </citation>
    <scope>NUCLEOTIDE SEQUENCE [LARGE SCALE GENOMIC DNA]</scope>
    <source>
        <strain evidence="1 2">DSM 17918</strain>
    </source>
</reference>
<evidence type="ECO:0000313" key="2">
    <source>
        <dbReference type="Proteomes" id="UP000184088"/>
    </source>
</evidence>
<evidence type="ECO:0000313" key="1">
    <source>
        <dbReference type="EMBL" id="SHF93507.1"/>
    </source>
</evidence>
<proteinExistence type="predicted"/>
<name>A0A1M5FPM9_9THEO</name>
<gene>
    <name evidence="1" type="ORF">SAMN02746089_02792</name>
</gene>
<dbReference type="AlphaFoldDB" id="A0A1M5FPM9"/>
<keyword evidence="2" id="KW-1185">Reference proteome</keyword>
<protein>
    <submittedName>
        <fullName evidence="1">Uncharacterized protein</fullName>
    </submittedName>
</protein>
<dbReference type="Proteomes" id="UP000184088">
    <property type="component" value="Unassembled WGS sequence"/>
</dbReference>